<feature type="compositionally biased region" description="Polar residues" evidence="1">
    <location>
        <begin position="46"/>
        <end position="82"/>
    </location>
</feature>
<name>A0ABV0T5L3_9TELE</name>
<feature type="region of interest" description="Disordered" evidence="1">
    <location>
        <begin position="44"/>
        <end position="82"/>
    </location>
</feature>
<protein>
    <submittedName>
        <fullName evidence="2">Uncharacterized protein</fullName>
    </submittedName>
</protein>
<evidence type="ECO:0000313" key="3">
    <source>
        <dbReference type="Proteomes" id="UP001482620"/>
    </source>
</evidence>
<proteinExistence type="predicted"/>
<sequence length="82" mass="8876">MTVAQWEEYSSCNPKVESSNFLLLHADMPLSKALNIKLPTDLHVSATDQPAQQGNGPTISAEPTNQPTSPARQPTLTTSRTN</sequence>
<evidence type="ECO:0000256" key="1">
    <source>
        <dbReference type="SAM" id="MobiDB-lite"/>
    </source>
</evidence>
<reference evidence="2 3" key="1">
    <citation type="submission" date="2021-06" db="EMBL/GenBank/DDBJ databases">
        <authorList>
            <person name="Palmer J.M."/>
        </authorList>
    </citation>
    <scope>NUCLEOTIDE SEQUENCE [LARGE SCALE GENOMIC DNA]</scope>
    <source>
        <strain evidence="3">if_2019</strain>
        <tissue evidence="2">Muscle</tissue>
    </source>
</reference>
<organism evidence="2 3">
    <name type="scientific">Ilyodon furcidens</name>
    <name type="common">goldbreast splitfin</name>
    <dbReference type="NCBI Taxonomy" id="33524"/>
    <lineage>
        <taxon>Eukaryota</taxon>
        <taxon>Metazoa</taxon>
        <taxon>Chordata</taxon>
        <taxon>Craniata</taxon>
        <taxon>Vertebrata</taxon>
        <taxon>Euteleostomi</taxon>
        <taxon>Actinopterygii</taxon>
        <taxon>Neopterygii</taxon>
        <taxon>Teleostei</taxon>
        <taxon>Neoteleostei</taxon>
        <taxon>Acanthomorphata</taxon>
        <taxon>Ovalentaria</taxon>
        <taxon>Atherinomorphae</taxon>
        <taxon>Cyprinodontiformes</taxon>
        <taxon>Goodeidae</taxon>
        <taxon>Ilyodon</taxon>
    </lineage>
</organism>
<dbReference type="Proteomes" id="UP001482620">
    <property type="component" value="Unassembled WGS sequence"/>
</dbReference>
<dbReference type="EMBL" id="JAHRIQ010023432">
    <property type="protein sequence ID" value="MEQ2228046.1"/>
    <property type="molecule type" value="Genomic_DNA"/>
</dbReference>
<comment type="caution">
    <text evidence="2">The sequence shown here is derived from an EMBL/GenBank/DDBJ whole genome shotgun (WGS) entry which is preliminary data.</text>
</comment>
<gene>
    <name evidence="2" type="ORF">ILYODFUR_004702</name>
</gene>
<accession>A0ABV0T5L3</accession>
<keyword evidence="3" id="KW-1185">Reference proteome</keyword>
<evidence type="ECO:0000313" key="2">
    <source>
        <dbReference type="EMBL" id="MEQ2228046.1"/>
    </source>
</evidence>